<dbReference type="AlphaFoldDB" id="A0A6A4TH31"/>
<protein>
    <submittedName>
        <fullName evidence="2">Uncharacterized protein</fullName>
    </submittedName>
</protein>
<gene>
    <name evidence="2" type="ORF">F2P81_005673</name>
</gene>
<evidence type="ECO:0000313" key="3">
    <source>
        <dbReference type="Proteomes" id="UP000438429"/>
    </source>
</evidence>
<proteinExistence type="predicted"/>
<dbReference type="EMBL" id="VEVO01000005">
    <property type="protein sequence ID" value="KAF0042141.1"/>
    <property type="molecule type" value="Genomic_DNA"/>
</dbReference>
<comment type="caution">
    <text evidence="2">The sequence shown here is derived from an EMBL/GenBank/DDBJ whole genome shotgun (WGS) entry which is preliminary data.</text>
</comment>
<sequence>MRWRTAMSPDLPREGRSKVTETLSPAPFRYRLRPPVKGGAAVARVACGTGSARSAPTGTSHKWSDETGAECAGLTRRTLSLQVHSTQQKVAATGDVGQAAVGFNGGSRATFVPAK</sequence>
<feature type="region of interest" description="Disordered" evidence="1">
    <location>
        <begin position="1"/>
        <end position="22"/>
    </location>
</feature>
<dbReference type="Proteomes" id="UP000438429">
    <property type="component" value="Unassembled WGS sequence"/>
</dbReference>
<reference evidence="2 3" key="1">
    <citation type="submission" date="2019-06" db="EMBL/GenBank/DDBJ databases">
        <title>Draft genomes of female and male turbot (Scophthalmus maximus).</title>
        <authorList>
            <person name="Xu H."/>
            <person name="Xu X.-W."/>
            <person name="Shao C."/>
            <person name="Chen S."/>
        </authorList>
    </citation>
    <scope>NUCLEOTIDE SEQUENCE [LARGE SCALE GENOMIC DNA]</scope>
    <source>
        <strain evidence="2">Ysfricsl-2016a</strain>
        <tissue evidence="2">Blood</tissue>
    </source>
</reference>
<evidence type="ECO:0000313" key="2">
    <source>
        <dbReference type="EMBL" id="KAF0042141.1"/>
    </source>
</evidence>
<organism evidence="2 3">
    <name type="scientific">Scophthalmus maximus</name>
    <name type="common">Turbot</name>
    <name type="synonym">Psetta maxima</name>
    <dbReference type="NCBI Taxonomy" id="52904"/>
    <lineage>
        <taxon>Eukaryota</taxon>
        <taxon>Metazoa</taxon>
        <taxon>Chordata</taxon>
        <taxon>Craniata</taxon>
        <taxon>Vertebrata</taxon>
        <taxon>Euteleostomi</taxon>
        <taxon>Actinopterygii</taxon>
        <taxon>Neopterygii</taxon>
        <taxon>Teleostei</taxon>
        <taxon>Neoteleostei</taxon>
        <taxon>Acanthomorphata</taxon>
        <taxon>Carangaria</taxon>
        <taxon>Pleuronectiformes</taxon>
        <taxon>Pleuronectoidei</taxon>
        <taxon>Scophthalmidae</taxon>
        <taxon>Scophthalmus</taxon>
    </lineage>
</organism>
<name>A0A6A4TH31_SCOMX</name>
<accession>A0A6A4TH31</accession>
<evidence type="ECO:0000256" key="1">
    <source>
        <dbReference type="SAM" id="MobiDB-lite"/>
    </source>
</evidence>